<gene>
    <name evidence="14" type="ordered locus">Hbut_0828</name>
</gene>
<comment type="cofactor">
    <cofactor evidence="1 12">
        <name>Zn(2+)</name>
        <dbReference type="ChEBI" id="CHEBI:29105"/>
    </cofactor>
</comment>
<evidence type="ECO:0000256" key="1">
    <source>
        <dbReference type="ARBA" id="ARBA00001947"/>
    </source>
</evidence>
<feature type="active site" description="Proton donor" evidence="10">
    <location>
        <position position="60"/>
    </location>
</feature>
<dbReference type="NCBIfam" id="TIGR01354">
    <property type="entry name" value="cyt_deam_tetra"/>
    <property type="match status" value="1"/>
</dbReference>
<dbReference type="RefSeq" id="WP_011821998.1">
    <property type="nucleotide sequence ID" value="NC_008818.1"/>
</dbReference>
<feature type="binding site" evidence="11">
    <location>
        <begin position="47"/>
        <end position="53"/>
    </location>
    <ligand>
        <name>substrate</name>
    </ligand>
</feature>
<dbReference type="GO" id="GO:0004126">
    <property type="term" value="F:cytidine deaminase activity"/>
    <property type="evidence" value="ECO:0007669"/>
    <property type="project" value="UniProtKB-EC"/>
</dbReference>
<dbReference type="InterPro" id="IPR002125">
    <property type="entry name" value="CMP_dCMP_dom"/>
</dbReference>
<evidence type="ECO:0000256" key="4">
    <source>
        <dbReference type="ARBA" id="ARBA00012783"/>
    </source>
</evidence>
<sequence length="150" mass="16071">MASLGVDLEELFQRAKQVIGNSYAPYSGVHVAAVVLADDGTVYLGVNVENVSYGLTICAERAAVAAMITAGRRRIKAVAIVSDTTLPLPPCGACRQVIAEFADDDTVIASRSLVTGETRVWRLRDLLPDPVKPEAIRLSRRSQAPSQHSP</sequence>
<dbReference type="FunFam" id="3.40.140.10:FF:000008">
    <property type="entry name" value="Cytidine deaminase"/>
    <property type="match status" value="1"/>
</dbReference>
<dbReference type="InterPro" id="IPR016193">
    <property type="entry name" value="Cytidine_deaminase-like"/>
</dbReference>
<evidence type="ECO:0000256" key="9">
    <source>
        <dbReference type="ARBA" id="ARBA00049558"/>
    </source>
</evidence>
<evidence type="ECO:0000313" key="15">
    <source>
        <dbReference type="Proteomes" id="UP000002593"/>
    </source>
</evidence>
<feature type="binding site" evidence="12">
    <location>
        <position position="58"/>
    </location>
    <ligand>
        <name>Zn(2+)</name>
        <dbReference type="ChEBI" id="CHEBI:29105"/>
        <note>catalytic</note>
    </ligand>
</feature>
<comment type="catalytic activity">
    <reaction evidence="9">
        <text>cytidine + H2O + H(+) = uridine + NH4(+)</text>
        <dbReference type="Rhea" id="RHEA:16069"/>
        <dbReference type="ChEBI" id="CHEBI:15377"/>
        <dbReference type="ChEBI" id="CHEBI:15378"/>
        <dbReference type="ChEBI" id="CHEBI:16704"/>
        <dbReference type="ChEBI" id="CHEBI:17562"/>
        <dbReference type="ChEBI" id="CHEBI:28938"/>
        <dbReference type="EC" id="3.5.4.5"/>
    </reaction>
</comment>
<dbReference type="CDD" id="cd01283">
    <property type="entry name" value="cytidine_deaminase"/>
    <property type="match status" value="1"/>
</dbReference>
<comment type="similarity">
    <text evidence="3">Belongs to the cytidine and deoxycytidylate deaminase family.</text>
</comment>
<evidence type="ECO:0000256" key="8">
    <source>
        <dbReference type="ARBA" id="ARBA00032005"/>
    </source>
</evidence>
<dbReference type="Gene3D" id="3.40.140.10">
    <property type="entry name" value="Cytidine Deaminase, domain 2"/>
    <property type="match status" value="1"/>
</dbReference>
<dbReference type="Proteomes" id="UP000002593">
    <property type="component" value="Chromosome"/>
</dbReference>
<feature type="binding site" evidence="12">
    <location>
        <position position="94"/>
    </location>
    <ligand>
        <name>Zn(2+)</name>
        <dbReference type="ChEBI" id="CHEBI:29105"/>
        <note>catalytic</note>
    </ligand>
</feature>
<organism evidence="14 15">
    <name type="scientific">Hyperthermus butylicus (strain DSM 5456 / JCM 9403 / PLM1-5)</name>
    <dbReference type="NCBI Taxonomy" id="415426"/>
    <lineage>
        <taxon>Archaea</taxon>
        <taxon>Thermoproteota</taxon>
        <taxon>Thermoprotei</taxon>
        <taxon>Desulfurococcales</taxon>
        <taxon>Pyrodictiaceae</taxon>
        <taxon>Hyperthermus</taxon>
    </lineage>
</organism>
<dbReference type="STRING" id="415426.Hbut_0828"/>
<evidence type="ECO:0000256" key="12">
    <source>
        <dbReference type="PIRSR" id="PIRSR606262-3"/>
    </source>
</evidence>
<proteinExistence type="inferred from homology"/>
<dbReference type="Pfam" id="PF00383">
    <property type="entry name" value="dCMP_cyt_deam_1"/>
    <property type="match status" value="1"/>
</dbReference>
<dbReference type="EC" id="3.5.4.5" evidence="4"/>
<dbReference type="PANTHER" id="PTHR11644">
    <property type="entry name" value="CYTIDINE DEAMINASE"/>
    <property type="match status" value="1"/>
</dbReference>
<reference evidence="14 15" key="1">
    <citation type="journal article" date="2007" name="Archaea">
        <title>The genome of Hyperthermus butylicus: a sulfur-reducing, peptide fermenting, neutrophilic Crenarchaeote growing up to 108 degrees C.</title>
        <authorList>
            <person name="Brugger K."/>
            <person name="Chen L."/>
            <person name="Stark M."/>
            <person name="Zibat A."/>
            <person name="Redder P."/>
            <person name="Ruepp A."/>
            <person name="Awayez M."/>
            <person name="She Q."/>
            <person name="Garrett R.A."/>
            <person name="Klenk H.P."/>
        </authorList>
    </citation>
    <scope>NUCLEOTIDE SEQUENCE [LARGE SCALE GENOMIC DNA]</scope>
    <source>
        <strain evidence="15">DSM 5456 / JCM 9403 / PLM1-5</strain>
    </source>
</reference>
<dbReference type="InterPro" id="IPR006262">
    <property type="entry name" value="Cyt_deam_tetra"/>
</dbReference>
<dbReference type="GO" id="GO:0008270">
    <property type="term" value="F:zinc ion binding"/>
    <property type="evidence" value="ECO:0007669"/>
    <property type="project" value="InterPro"/>
</dbReference>
<feature type="binding site" evidence="12">
    <location>
        <position position="91"/>
    </location>
    <ligand>
        <name>Zn(2+)</name>
        <dbReference type="ChEBI" id="CHEBI:29105"/>
        <note>catalytic</note>
    </ligand>
</feature>
<dbReference type="EnsemblBacteria" id="ABM80680">
    <property type="protein sequence ID" value="ABM80680"/>
    <property type="gene ID" value="Hbut_0828"/>
</dbReference>
<keyword evidence="15" id="KW-1185">Reference proteome</keyword>
<keyword evidence="7 12" id="KW-0862">Zinc</keyword>
<dbReference type="HOGENOM" id="CLU_097262_4_1_2"/>
<dbReference type="PROSITE" id="PS51747">
    <property type="entry name" value="CYT_DCMP_DEAMINASES_2"/>
    <property type="match status" value="1"/>
</dbReference>
<evidence type="ECO:0000256" key="10">
    <source>
        <dbReference type="PIRSR" id="PIRSR606262-1"/>
    </source>
</evidence>
<dbReference type="GeneID" id="4782418"/>
<dbReference type="PROSITE" id="PS00903">
    <property type="entry name" value="CYT_DCMP_DEAMINASES_1"/>
    <property type="match status" value="1"/>
</dbReference>
<keyword evidence="6 14" id="KW-0378">Hydrolase</keyword>
<accession>A2BL19</accession>
<dbReference type="SUPFAM" id="SSF53927">
    <property type="entry name" value="Cytidine deaminase-like"/>
    <property type="match status" value="1"/>
</dbReference>
<dbReference type="GO" id="GO:0005829">
    <property type="term" value="C:cytosol"/>
    <property type="evidence" value="ECO:0007669"/>
    <property type="project" value="TreeGrafter"/>
</dbReference>
<keyword evidence="5 12" id="KW-0479">Metal-binding</keyword>
<dbReference type="InterPro" id="IPR016192">
    <property type="entry name" value="APOBEC/CMP_deaminase_Zn-bd"/>
</dbReference>
<evidence type="ECO:0000256" key="3">
    <source>
        <dbReference type="ARBA" id="ARBA00006576"/>
    </source>
</evidence>
<dbReference type="PANTHER" id="PTHR11644:SF2">
    <property type="entry name" value="CYTIDINE DEAMINASE"/>
    <property type="match status" value="1"/>
</dbReference>
<evidence type="ECO:0000256" key="11">
    <source>
        <dbReference type="PIRSR" id="PIRSR606262-2"/>
    </source>
</evidence>
<dbReference type="KEGG" id="hbu:Hbut_0828"/>
<dbReference type="GO" id="GO:0072527">
    <property type="term" value="P:pyrimidine-containing compound metabolic process"/>
    <property type="evidence" value="ECO:0007669"/>
    <property type="project" value="UniProtKB-ARBA"/>
</dbReference>
<evidence type="ECO:0000256" key="5">
    <source>
        <dbReference type="ARBA" id="ARBA00022723"/>
    </source>
</evidence>
<evidence type="ECO:0000313" key="14">
    <source>
        <dbReference type="EMBL" id="ABM80680.1"/>
    </source>
</evidence>
<dbReference type="AlphaFoldDB" id="A2BL19"/>
<protein>
    <recommendedName>
        <fullName evidence="4">cytidine deaminase</fullName>
        <ecNumber evidence="4">3.5.4.5</ecNumber>
    </recommendedName>
    <alternativeName>
        <fullName evidence="8">Cytidine aminohydrolase</fullName>
    </alternativeName>
</protein>
<dbReference type="GO" id="GO:0055086">
    <property type="term" value="P:nucleobase-containing small molecule metabolic process"/>
    <property type="evidence" value="ECO:0007669"/>
    <property type="project" value="UniProtKB-ARBA"/>
</dbReference>
<feature type="domain" description="CMP/dCMP-type deaminase" evidence="13">
    <location>
        <begin position="6"/>
        <end position="134"/>
    </location>
</feature>
<dbReference type="InterPro" id="IPR050202">
    <property type="entry name" value="Cyt/Deoxycyt_deaminase"/>
</dbReference>
<evidence type="ECO:0000259" key="13">
    <source>
        <dbReference type="PROSITE" id="PS51747"/>
    </source>
</evidence>
<comment type="function">
    <text evidence="2">This enzyme scavenges exogenous and endogenous cytidine and 2'-deoxycytidine for UMP synthesis.</text>
</comment>
<dbReference type="eggNOG" id="arCOG04173">
    <property type="taxonomic scope" value="Archaea"/>
</dbReference>
<evidence type="ECO:0000256" key="7">
    <source>
        <dbReference type="ARBA" id="ARBA00022833"/>
    </source>
</evidence>
<name>A2BL19_HYPBU</name>
<dbReference type="EMBL" id="CP000493">
    <property type="protein sequence ID" value="ABM80680.1"/>
    <property type="molecule type" value="Genomic_DNA"/>
</dbReference>
<dbReference type="NCBIfam" id="NF004064">
    <property type="entry name" value="PRK05578.1"/>
    <property type="match status" value="1"/>
</dbReference>
<evidence type="ECO:0000256" key="6">
    <source>
        <dbReference type="ARBA" id="ARBA00022801"/>
    </source>
</evidence>
<dbReference type="GO" id="GO:0042802">
    <property type="term" value="F:identical protein binding"/>
    <property type="evidence" value="ECO:0007669"/>
    <property type="project" value="UniProtKB-ARBA"/>
</dbReference>
<evidence type="ECO:0000256" key="2">
    <source>
        <dbReference type="ARBA" id="ARBA00003949"/>
    </source>
</evidence>